<keyword evidence="5" id="KW-0560">Oxidoreductase</keyword>
<dbReference type="GO" id="GO:0016705">
    <property type="term" value="F:oxidoreductase activity, acting on paired donors, with incorporation or reduction of molecular oxygen"/>
    <property type="evidence" value="ECO:0007669"/>
    <property type="project" value="InterPro"/>
</dbReference>
<dbReference type="PANTHER" id="PTHR24305">
    <property type="entry name" value="CYTOCHROME P450"/>
    <property type="match status" value="1"/>
</dbReference>
<dbReference type="CDD" id="cd12148">
    <property type="entry name" value="fungal_TF_MHR"/>
    <property type="match status" value="1"/>
</dbReference>
<keyword evidence="3 8" id="KW-0349">Heme</keyword>
<dbReference type="OrthoDB" id="1470350at2759"/>
<dbReference type="GO" id="GO:0004497">
    <property type="term" value="F:monooxygenase activity"/>
    <property type="evidence" value="ECO:0007669"/>
    <property type="project" value="InterPro"/>
</dbReference>
<dbReference type="InterPro" id="IPR017972">
    <property type="entry name" value="Cyt_P450_CS"/>
</dbReference>
<keyword evidence="4 8" id="KW-0479">Metal-binding</keyword>
<keyword evidence="6 8" id="KW-0408">Iron</keyword>
<dbReference type="AlphaFoldDB" id="A0A8H5Q9W5"/>
<comment type="similarity">
    <text evidence="2">Belongs to the cytochrome P450 family.</text>
</comment>
<dbReference type="SUPFAM" id="SSF48264">
    <property type="entry name" value="Cytochrome P450"/>
    <property type="match status" value="1"/>
</dbReference>
<feature type="binding site" description="axial binding residue" evidence="8">
    <location>
        <position position="421"/>
    </location>
    <ligand>
        <name>heme</name>
        <dbReference type="ChEBI" id="CHEBI:30413"/>
    </ligand>
    <ligandPart>
        <name>Fe</name>
        <dbReference type="ChEBI" id="CHEBI:18248"/>
    </ligandPart>
</feature>
<dbReference type="Pfam" id="PF04082">
    <property type="entry name" value="Fungal_trans"/>
    <property type="match status" value="1"/>
</dbReference>
<dbReference type="Proteomes" id="UP000547976">
    <property type="component" value="Unassembled WGS sequence"/>
</dbReference>
<dbReference type="PRINTS" id="PR00463">
    <property type="entry name" value="EP450I"/>
</dbReference>
<gene>
    <name evidence="11" type="ORF">FSUBG_3333</name>
</gene>
<evidence type="ECO:0000313" key="12">
    <source>
        <dbReference type="Proteomes" id="UP000547976"/>
    </source>
</evidence>
<comment type="cofactor">
    <cofactor evidence="1 8">
        <name>heme</name>
        <dbReference type="ChEBI" id="CHEBI:30413"/>
    </cofactor>
</comment>
<dbReference type="Gene3D" id="1.10.630.10">
    <property type="entry name" value="Cytochrome P450"/>
    <property type="match status" value="1"/>
</dbReference>
<organism evidence="11 12">
    <name type="scientific">Gibberella subglutinans</name>
    <name type="common">Fusarium subglutinans</name>
    <dbReference type="NCBI Taxonomy" id="42677"/>
    <lineage>
        <taxon>Eukaryota</taxon>
        <taxon>Fungi</taxon>
        <taxon>Dikarya</taxon>
        <taxon>Ascomycota</taxon>
        <taxon>Pezizomycotina</taxon>
        <taxon>Sordariomycetes</taxon>
        <taxon>Hypocreomycetidae</taxon>
        <taxon>Hypocreales</taxon>
        <taxon>Nectriaceae</taxon>
        <taxon>Fusarium</taxon>
        <taxon>Fusarium fujikuroi species complex</taxon>
    </lineage>
</organism>
<dbReference type="PRINTS" id="PR00385">
    <property type="entry name" value="P450"/>
</dbReference>
<dbReference type="InterPro" id="IPR036396">
    <property type="entry name" value="Cyt_P450_sf"/>
</dbReference>
<accession>A0A8H5Q9W5</accession>
<evidence type="ECO:0000256" key="7">
    <source>
        <dbReference type="ARBA" id="ARBA00023242"/>
    </source>
</evidence>
<evidence type="ECO:0000256" key="3">
    <source>
        <dbReference type="ARBA" id="ARBA00022617"/>
    </source>
</evidence>
<feature type="chain" id="PRO_5034621255" description="Xylanolytic transcriptional activator regulatory domain-containing protein" evidence="9">
    <location>
        <begin position="22"/>
        <end position="977"/>
    </location>
</feature>
<dbReference type="InterPro" id="IPR002401">
    <property type="entry name" value="Cyt_P450_E_grp-I"/>
</dbReference>
<keyword evidence="7" id="KW-0539">Nucleus</keyword>
<dbReference type="Pfam" id="PF00067">
    <property type="entry name" value="p450"/>
    <property type="match status" value="1"/>
</dbReference>
<protein>
    <recommendedName>
        <fullName evidence="10">Xylanolytic transcriptional activator regulatory domain-containing protein</fullName>
    </recommendedName>
</protein>
<dbReference type="GO" id="GO:0006351">
    <property type="term" value="P:DNA-templated transcription"/>
    <property type="evidence" value="ECO:0007669"/>
    <property type="project" value="InterPro"/>
</dbReference>
<evidence type="ECO:0000256" key="9">
    <source>
        <dbReference type="SAM" id="SignalP"/>
    </source>
</evidence>
<evidence type="ECO:0000256" key="8">
    <source>
        <dbReference type="PIRSR" id="PIRSR602401-1"/>
    </source>
</evidence>
<dbReference type="InterPro" id="IPR050121">
    <property type="entry name" value="Cytochrome_P450_monoxygenase"/>
</dbReference>
<comment type="caution">
    <text evidence="11">The sequence shown here is derived from an EMBL/GenBank/DDBJ whole genome shotgun (WGS) entry which is preliminary data.</text>
</comment>
<name>A0A8H5Q9W5_GIBSU</name>
<dbReference type="GO" id="GO:0003677">
    <property type="term" value="F:DNA binding"/>
    <property type="evidence" value="ECO:0007669"/>
    <property type="project" value="InterPro"/>
</dbReference>
<keyword evidence="9" id="KW-0732">Signal</keyword>
<feature type="domain" description="Xylanolytic transcriptional activator regulatory" evidence="10">
    <location>
        <begin position="565"/>
        <end position="681"/>
    </location>
</feature>
<dbReference type="PANTHER" id="PTHR24305:SF96">
    <property type="entry name" value="CYTOCHROME P450 MONOOXYGENASE STCB-RELATED"/>
    <property type="match status" value="1"/>
</dbReference>
<dbReference type="GO" id="GO:0005506">
    <property type="term" value="F:iron ion binding"/>
    <property type="evidence" value="ECO:0007669"/>
    <property type="project" value="InterPro"/>
</dbReference>
<evidence type="ECO:0000256" key="2">
    <source>
        <dbReference type="ARBA" id="ARBA00010617"/>
    </source>
</evidence>
<evidence type="ECO:0000256" key="5">
    <source>
        <dbReference type="ARBA" id="ARBA00023002"/>
    </source>
</evidence>
<evidence type="ECO:0000313" key="11">
    <source>
        <dbReference type="EMBL" id="KAF5610101.1"/>
    </source>
</evidence>
<dbReference type="RefSeq" id="XP_036540985.1">
    <property type="nucleotide sequence ID" value="XM_036681203.1"/>
</dbReference>
<dbReference type="GO" id="GO:0020037">
    <property type="term" value="F:heme binding"/>
    <property type="evidence" value="ECO:0007669"/>
    <property type="project" value="InterPro"/>
</dbReference>
<proteinExistence type="inferred from homology"/>
<dbReference type="InterPro" id="IPR001128">
    <property type="entry name" value="Cyt_P450"/>
</dbReference>
<dbReference type="PROSITE" id="PS00086">
    <property type="entry name" value="CYTOCHROME_P450"/>
    <property type="match status" value="1"/>
</dbReference>
<reference evidence="11 12" key="1">
    <citation type="submission" date="2020-05" db="EMBL/GenBank/DDBJ databases">
        <title>Identification and distribution of gene clusters putatively required for synthesis of sphingolipid metabolism inhibitors in phylogenetically diverse species of the filamentous fungus Fusarium.</title>
        <authorList>
            <person name="Kim H.-S."/>
            <person name="Busman M."/>
            <person name="Brown D.W."/>
            <person name="Divon H."/>
            <person name="Uhlig S."/>
            <person name="Proctor R.H."/>
        </authorList>
    </citation>
    <scope>NUCLEOTIDE SEQUENCE [LARGE SCALE GENOMIC DNA]</scope>
    <source>
        <strain evidence="11 12">NRRL 66333</strain>
    </source>
</reference>
<dbReference type="GeneID" id="59315921"/>
<feature type="signal peptide" evidence="9">
    <location>
        <begin position="1"/>
        <end position="21"/>
    </location>
</feature>
<evidence type="ECO:0000256" key="6">
    <source>
        <dbReference type="ARBA" id="ARBA00023004"/>
    </source>
</evidence>
<evidence type="ECO:0000259" key="10">
    <source>
        <dbReference type="Pfam" id="PF04082"/>
    </source>
</evidence>
<sequence>MFLSVIPVFSVVLLAFGLSAAFNYYRGPLSHLPGPWYTHFTGLSLLYTRAVGTSRQYLRHLHNVHGPVVRVGPREVSINSVDGYYKVHGVGSHCLKAPVFDRIRFSHSSMLFTMRDPRIHSERKRIVGRGFASIREEQEMKIRRLASKAVANIKNEAEKGQADVYKWWRCLAVDVVSEMSFGKSFNLLHSGGKGLTLYKALSNAGPCVVFQAVLPRRLISLFKWSPITWLRDVSEVAEIIFNRVTAALGELRVSSNCGPSIARHLLSHEVKGNKPSLNDDELSSEVGMLLVAGSDSTATTLTYATWEIVRDPDLRRQIEEEVGSLPVDFSAKDVEDLPLLNSVLEEVLRMYNPAGALVERLVPPNGISVHDWDIPGGIMVYTTGWLISRLEGVFPDPDRFLNPTPDMKRAHVPFNIGARRCVGMHVARMEILVTLAVLFRECRGLQLHHTMKDEMMAQIGEFFIVPKAGRRFSVACTYPELADRRRLAARRESVRAEHSRPDAGPVTPESTELNVCAVRSPSVTPRTHSVGFVDIGPPRTEHAVSGSTGAKFDDLPPRAIGLALLDIYFERLYNATLLFNRTQLFESYLDGSMPPYLLRSIFALSSLFLRKPRHQPPRLGTHAVSPELAAFATYAGYGDAWAEAARREAWLLTDRPTVQVVQALSCLNLYWFATRNRGRARINAVMAYASATTFRSANHSTNGIKTKDELQLIERKYGCFWACWSTMCISSFPEAYAKNAWEEACNVPLPVASDAFVGEGNAMRQYCMNVEWEPEALNDEQNPPSSIMAEHMRLMGVWARRHHDDGITRSHVSQALATLIQDSIDILRILQTFWEHLEPMTRSIQQAADQILGTFERIGQNVAGVESRTIEVPMTGVNSPAREEDVITTTYIESPEYSNAQNLASSYTNTHFAVTDRAVEHVTQSMDETPDWHHNDLFEWCQTEGLLDIGDDFLDLGASVDWNMDLNLLTGFSSQMA</sequence>
<dbReference type="GO" id="GO:0008270">
    <property type="term" value="F:zinc ion binding"/>
    <property type="evidence" value="ECO:0007669"/>
    <property type="project" value="InterPro"/>
</dbReference>
<dbReference type="EMBL" id="JAAOAV010000029">
    <property type="protein sequence ID" value="KAF5610101.1"/>
    <property type="molecule type" value="Genomic_DNA"/>
</dbReference>
<keyword evidence="12" id="KW-1185">Reference proteome</keyword>
<dbReference type="InterPro" id="IPR007219">
    <property type="entry name" value="XnlR_reg_dom"/>
</dbReference>
<evidence type="ECO:0000256" key="4">
    <source>
        <dbReference type="ARBA" id="ARBA00022723"/>
    </source>
</evidence>
<evidence type="ECO:0000256" key="1">
    <source>
        <dbReference type="ARBA" id="ARBA00001971"/>
    </source>
</evidence>